<dbReference type="RefSeq" id="WP_119795501.1">
    <property type="nucleotide sequence ID" value="NZ_QYZD01000024.1"/>
</dbReference>
<protein>
    <submittedName>
        <fullName evidence="1">Normocyte-binding protein</fullName>
    </submittedName>
</protein>
<dbReference type="Proteomes" id="UP000266177">
    <property type="component" value="Unassembled WGS sequence"/>
</dbReference>
<dbReference type="OrthoDB" id="1661761at2"/>
<organism evidence="1 2">
    <name type="scientific">Paenibacillus thiaminolyticus</name>
    <name type="common">Bacillus thiaminolyticus</name>
    <dbReference type="NCBI Taxonomy" id="49283"/>
    <lineage>
        <taxon>Bacteria</taxon>
        <taxon>Bacillati</taxon>
        <taxon>Bacillota</taxon>
        <taxon>Bacilli</taxon>
        <taxon>Bacillales</taxon>
        <taxon>Paenibacillaceae</taxon>
        <taxon>Paenibacillus</taxon>
    </lineage>
</organism>
<name>A0A3A3GDQ4_PANTH</name>
<comment type="caution">
    <text evidence="1">The sequence shown here is derived from an EMBL/GenBank/DDBJ whole genome shotgun (WGS) entry which is preliminary data.</text>
</comment>
<evidence type="ECO:0000313" key="1">
    <source>
        <dbReference type="EMBL" id="RJG21426.1"/>
    </source>
</evidence>
<dbReference type="EMBL" id="QYZD01000024">
    <property type="protein sequence ID" value="RJG21426.1"/>
    <property type="molecule type" value="Genomic_DNA"/>
</dbReference>
<proteinExistence type="predicted"/>
<gene>
    <name evidence="1" type="ORF">DQX05_21375</name>
</gene>
<sequence length="428" mass="50131">MKDIISDRLSKMEDLEQRKQLKQLMTGLFLNLVEYQEEMNRKMERKVFDEVEDGEEKHDVFVSLCRRDELDPIHDFLHPMLPEDATPKLIDMSQLLDHMQRKEEALLFTLFLECDYAALRGLLEGERTFRGEMITSGGSYPISVRLVQSRRYIEEIEKLYHVFQQNNVPWKTVNHPYAYKFVDVLLTHCDAVPQEDEEISEITVDLEEYEPYKRVDVVPLWNIERLAIKNSGFPVPASDRINYEHVLSLHKTGSEHGYLVEGDEENIRYIKRSRDELTIVSPQEKAGIWSVLKIAQPVAARLGSLSYPLVSNRRTDGFIGKYARRQGQIVRATGEIIRIVHAFDAARLLELERVDIRDRSDGSPQTYEMNPFVSDNVRTERDKKVMRLAFRARQAEEDERFLLQDEMSFLVSEVQMFFPEYKCEGEWA</sequence>
<dbReference type="AlphaFoldDB" id="A0A3A3GDQ4"/>
<evidence type="ECO:0000313" key="2">
    <source>
        <dbReference type="Proteomes" id="UP000266177"/>
    </source>
</evidence>
<reference evidence="1 2" key="1">
    <citation type="submission" date="2018-09" db="EMBL/GenBank/DDBJ databases">
        <title>Paenibacillus SK2017-BO5.</title>
        <authorList>
            <person name="Piskunova J.V."/>
            <person name="Dubiley S.A."/>
            <person name="Severinov K.V."/>
        </authorList>
    </citation>
    <scope>NUCLEOTIDE SEQUENCE [LARGE SCALE GENOMIC DNA]</scope>
    <source>
        <strain evidence="1 2">BO5</strain>
    </source>
</reference>
<accession>A0A3A3GDQ4</accession>